<dbReference type="EMBL" id="JXTB01000477">
    <property type="protein sequence ID" value="PON39040.1"/>
    <property type="molecule type" value="Genomic_DNA"/>
</dbReference>
<evidence type="ECO:0000313" key="1">
    <source>
        <dbReference type="EMBL" id="PON39040.1"/>
    </source>
</evidence>
<dbReference type="AlphaFoldDB" id="A0A2P5AR69"/>
<gene>
    <name evidence="1" type="ORF">PanWU01x14_307900</name>
</gene>
<evidence type="ECO:0000313" key="2">
    <source>
        <dbReference type="Proteomes" id="UP000237105"/>
    </source>
</evidence>
<organism evidence="1 2">
    <name type="scientific">Parasponia andersonii</name>
    <name type="common">Sponia andersonii</name>
    <dbReference type="NCBI Taxonomy" id="3476"/>
    <lineage>
        <taxon>Eukaryota</taxon>
        <taxon>Viridiplantae</taxon>
        <taxon>Streptophyta</taxon>
        <taxon>Embryophyta</taxon>
        <taxon>Tracheophyta</taxon>
        <taxon>Spermatophyta</taxon>
        <taxon>Magnoliopsida</taxon>
        <taxon>eudicotyledons</taxon>
        <taxon>Gunneridae</taxon>
        <taxon>Pentapetalae</taxon>
        <taxon>rosids</taxon>
        <taxon>fabids</taxon>
        <taxon>Rosales</taxon>
        <taxon>Cannabaceae</taxon>
        <taxon>Parasponia</taxon>
    </lineage>
</organism>
<reference evidence="2" key="1">
    <citation type="submission" date="2016-06" db="EMBL/GenBank/DDBJ databases">
        <title>Parallel loss of symbiosis genes in relatives of nitrogen-fixing non-legume Parasponia.</title>
        <authorList>
            <person name="Van Velzen R."/>
            <person name="Holmer R."/>
            <person name="Bu F."/>
            <person name="Rutten L."/>
            <person name="Van Zeijl A."/>
            <person name="Liu W."/>
            <person name="Santuari L."/>
            <person name="Cao Q."/>
            <person name="Sharma T."/>
            <person name="Shen D."/>
            <person name="Roswanjaya Y."/>
            <person name="Wardhani T."/>
            <person name="Kalhor M.S."/>
            <person name="Jansen J."/>
            <person name="Van den Hoogen J."/>
            <person name="Gungor B."/>
            <person name="Hartog M."/>
            <person name="Hontelez J."/>
            <person name="Verver J."/>
            <person name="Yang W.-C."/>
            <person name="Schijlen E."/>
            <person name="Repin R."/>
            <person name="Schilthuizen M."/>
            <person name="Schranz E."/>
            <person name="Heidstra R."/>
            <person name="Miyata K."/>
            <person name="Fedorova E."/>
            <person name="Kohlen W."/>
            <person name="Bisseling T."/>
            <person name="Smit S."/>
            <person name="Geurts R."/>
        </authorList>
    </citation>
    <scope>NUCLEOTIDE SEQUENCE [LARGE SCALE GENOMIC DNA]</scope>
    <source>
        <strain evidence="2">cv. WU1-14</strain>
    </source>
</reference>
<name>A0A2P5AR69_PARAD</name>
<protein>
    <submittedName>
        <fullName evidence="1">Uncharacterized protein</fullName>
    </submittedName>
</protein>
<dbReference type="Proteomes" id="UP000237105">
    <property type="component" value="Unassembled WGS sequence"/>
</dbReference>
<proteinExistence type="predicted"/>
<keyword evidence="2" id="KW-1185">Reference proteome</keyword>
<sequence>MRKGGSSLTYLGVSLFVGSPKRCHFQLLIDKIQDNLEHWKGLNLSMAGRKKCCKSKEDEGLGIRDPSILNAAFLKKLSWSLMTSDSFVFRFLRERFFSSGFTQRRFPLLADEIYQTTIGETSDSLMWHQSANGDISCADAYKSMAGVSVKER</sequence>
<accession>A0A2P5AR69</accession>
<dbReference type="OrthoDB" id="1935503at2759"/>
<comment type="caution">
    <text evidence="1">The sequence shown here is derived from an EMBL/GenBank/DDBJ whole genome shotgun (WGS) entry which is preliminary data.</text>
</comment>